<evidence type="ECO:0000313" key="2">
    <source>
        <dbReference type="Proteomes" id="UP000805193"/>
    </source>
</evidence>
<name>A0AC60Q8M4_IXOPE</name>
<proteinExistence type="predicted"/>
<organism evidence="1 2">
    <name type="scientific">Ixodes persulcatus</name>
    <name type="common">Taiga tick</name>
    <dbReference type="NCBI Taxonomy" id="34615"/>
    <lineage>
        <taxon>Eukaryota</taxon>
        <taxon>Metazoa</taxon>
        <taxon>Ecdysozoa</taxon>
        <taxon>Arthropoda</taxon>
        <taxon>Chelicerata</taxon>
        <taxon>Arachnida</taxon>
        <taxon>Acari</taxon>
        <taxon>Parasitiformes</taxon>
        <taxon>Ixodida</taxon>
        <taxon>Ixodoidea</taxon>
        <taxon>Ixodidae</taxon>
        <taxon>Ixodinae</taxon>
        <taxon>Ixodes</taxon>
    </lineage>
</organism>
<accession>A0AC60Q8M4</accession>
<gene>
    <name evidence="1" type="ORF">HPB47_022854</name>
</gene>
<sequence>MATLTYASLLLGSPADRVFIHHRDAFESSDARFVGEYRPTKGVTRWLCDQLRGKLQRRREGPRVQTVEQQVLAALRFYAAGGFQGTVRSDENIRVHQCSSEKAANFLRPRTNESKPFFMFLSPPAPHQPFTPAVRHRNAYKGVQAPRTPSFNVSSNGAIHPIPDAVVSWIDETFRNRWRTLLAVDDLVSEVVGILASKKLLGSTYVFLTSDNGYHLGQFSQPKDKRQPYETDIHVPLLVRGPGIPAGRVEQSIVLNIDLAPTFLDLAGLPSREDMDGTSFGSLLVRSRSTAPGRQSFLVEYVGEGKAQDQSECHAPYGLASCDPQVQCECEDAWNNTFLCTRYIAPPANSKFCIFRDNEGFVESYNLANDPHELRNLFVQPGLHNEDCSWFLDRLTPASGQREEFSSAPLPGVTASTRRRATCSVHNGSDSRSPTFNGKAKPRRVDKKGWRRKDVALAKAYRNNTTAATELIRRAAVPHCCADSMSASLSWERVRCSSPALRRPEYGARASPGAGTRSDVITSGIRLREQTSRFGLSGGGTGPVYGS</sequence>
<comment type="caution">
    <text evidence="1">The sequence shown here is derived from an EMBL/GenBank/DDBJ whole genome shotgun (WGS) entry which is preliminary data.</text>
</comment>
<keyword evidence="2" id="KW-1185">Reference proteome</keyword>
<dbReference type="EMBL" id="JABSTQ010009339">
    <property type="protein sequence ID" value="KAG0430272.1"/>
    <property type="molecule type" value="Genomic_DNA"/>
</dbReference>
<protein>
    <submittedName>
        <fullName evidence="1">Uncharacterized protein</fullName>
    </submittedName>
</protein>
<reference evidence="1 2" key="1">
    <citation type="journal article" date="2020" name="Cell">
        <title>Large-Scale Comparative Analyses of Tick Genomes Elucidate Their Genetic Diversity and Vector Capacities.</title>
        <authorList>
            <consortium name="Tick Genome and Microbiome Consortium (TIGMIC)"/>
            <person name="Jia N."/>
            <person name="Wang J."/>
            <person name="Shi W."/>
            <person name="Du L."/>
            <person name="Sun Y."/>
            <person name="Zhan W."/>
            <person name="Jiang J.F."/>
            <person name="Wang Q."/>
            <person name="Zhang B."/>
            <person name="Ji P."/>
            <person name="Bell-Sakyi L."/>
            <person name="Cui X.M."/>
            <person name="Yuan T.T."/>
            <person name="Jiang B.G."/>
            <person name="Yang W.F."/>
            <person name="Lam T.T."/>
            <person name="Chang Q.C."/>
            <person name="Ding S.J."/>
            <person name="Wang X.J."/>
            <person name="Zhu J.G."/>
            <person name="Ruan X.D."/>
            <person name="Zhao L."/>
            <person name="Wei J.T."/>
            <person name="Ye R.Z."/>
            <person name="Que T.C."/>
            <person name="Du C.H."/>
            <person name="Zhou Y.H."/>
            <person name="Cheng J.X."/>
            <person name="Dai P.F."/>
            <person name="Guo W.B."/>
            <person name="Han X.H."/>
            <person name="Huang E.J."/>
            <person name="Li L.F."/>
            <person name="Wei W."/>
            <person name="Gao Y.C."/>
            <person name="Liu J.Z."/>
            <person name="Shao H.Z."/>
            <person name="Wang X."/>
            <person name="Wang C.C."/>
            <person name="Yang T.C."/>
            <person name="Huo Q.B."/>
            <person name="Li W."/>
            <person name="Chen H.Y."/>
            <person name="Chen S.E."/>
            <person name="Zhou L.G."/>
            <person name="Ni X.B."/>
            <person name="Tian J.H."/>
            <person name="Sheng Y."/>
            <person name="Liu T."/>
            <person name="Pan Y.S."/>
            <person name="Xia L.Y."/>
            <person name="Li J."/>
            <person name="Zhao F."/>
            <person name="Cao W.C."/>
        </authorList>
    </citation>
    <scope>NUCLEOTIDE SEQUENCE [LARGE SCALE GENOMIC DNA]</scope>
    <source>
        <strain evidence="1">Iper-2018</strain>
    </source>
</reference>
<evidence type="ECO:0000313" key="1">
    <source>
        <dbReference type="EMBL" id="KAG0430272.1"/>
    </source>
</evidence>
<dbReference type="Proteomes" id="UP000805193">
    <property type="component" value="Unassembled WGS sequence"/>
</dbReference>